<gene>
    <name evidence="2" type="ORF">K2173_006254</name>
</gene>
<dbReference type="Gene3D" id="3.30.70.270">
    <property type="match status" value="1"/>
</dbReference>
<keyword evidence="3" id="KW-1185">Reference proteome</keyword>
<dbReference type="SUPFAM" id="SSF56672">
    <property type="entry name" value="DNA/RNA polymerases"/>
    <property type="match status" value="1"/>
</dbReference>
<protein>
    <recommendedName>
        <fullName evidence="4">Reverse transcriptase domain-containing protein</fullName>
    </recommendedName>
</protein>
<dbReference type="InterPro" id="IPR043128">
    <property type="entry name" value="Rev_trsase/Diguanyl_cyclase"/>
</dbReference>
<dbReference type="PANTHER" id="PTHR33067">
    <property type="entry name" value="RNA-DIRECTED DNA POLYMERASE-RELATED"/>
    <property type="match status" value="1"/>
</dbReference>
<sequence length="182" mass="21094">MEDDKSSNSSNILLGRPFLSTARTKIDVHDGTLTMEFDGEVITFNVYDAMKYPDDVNYVFSIDIIEPLIQIAFELDTEDKLMIELYKSLNLDNISKIVKEPSHDELHEEPPKLDLKSLPSREPQRHLNPPMMEEIRSFLGHAGFYRHFIKDFSKITQPLCKLLQKDVPFKLSEECKITFDTL</sequence>
<dbReference type="InterPro" id="IPR043502">
    <property type="entry name" value="DNA/RNA_pol_sf"/>
</dbReference>
<feature type="compositionally biased region" description="Basic and acidic residues" evidence="1">
    <location>
        <begin position="102"/>
        <end position="115"/>
    </location>
</feature>
<dbReference type="Proteomes" id="UP001159364">
    <property type="component" value="Linkage Group LG05"/>
</dbReference>
<reference evidence="2 3" key="1">
    <citation type="submission" date="2021-09" db="EMBL/GenBank/DDBJ databases">
        <title>Genomic insights and catalytic innovation underlie evolution of tropane alkaloids biosynthesis.</title>
        <authorList>
            <person name="Wang Y.-J."/>
            <person name="Tian T."/>
            <person name="Huang J.-P."/>
            <person name="Huang S.-X."/>
        </authorList>
    </citation>
    <scope>NUCLEOTIDE SEQUENCE [LARGE SCALE GENOMIC DNA]</scope>
    <source>
        <strain evidence="2">KIB-2018</strain>
        <tissue evidence="2">Leaf</tissue>
    </source>
</reference>
<evidence type="ECO:0000256" key="1">
    <source>
        <dbReference type="SAM" id="MobiDB-lite"/>
    </source>
</evidence>
<evidence type="ECO:0000313" key="3">
    <source>
        <dbReference type="Proteomes" id="UP001159364"/>
    </source>
</evidence>
<dbReference type="AlphaFoldDB" id="A0AAV8TDY6"/>
<evidence type="ECO:0008006" key="4">
    <source>
        <dbReference type="Google" id="ProtNLM"/>
    </source>
</evidence>
<organism evidence="2 3">
    <name type="scientific">Erythroxylum novogranatense</name>
    <dbReference type="NCBI Taxonomy" id="1862640"/>
    <lineage>
        <taxon>Eukaryota</taxon>
        <taxon>Viridiplantae</taxon>
        <taxon>Streptophyta</taxon>
        <taxon>Embryophyta</taxon>
        <taxon>Tracheophyta</taxon>
        <taxon>Spermatophyta</taxon>
        <taxon>Magnoliopsida</taxon>
        <taxon>eudicotyledons</taxon>
        <taxon>Gunneridae</taxon>
        <taxon>Pentapetalae</taxon>
        <taxon>rosids</taxon>
        <taxon>fabids</taxon>
        <taxon>Malpighiales</taxon>
        <taxon>Erythroxylaceae</taxon>
        <taxon>Erythroxylum</taxon>
    </lineage>
</organism>
<accession>A0AAV8TDY6</accession>
<feature type="region of interest" description="Disordered" evidence="1">
    <location>
        <begin position="102"/>
        <end position="127"/>
    </location>
</feature>
<evidence type="ECO:0000313" key="2">
    <source>
        <dbReference type="EMBL" id="KAJ8764514.1"/>
    </source>
</evidence>
<dbReference type="PANTHER" id="PTHR33067:SF15">
    <property type="entry name" value="RNA-DIRECTED DNA POLYMERASE"/>
    <property type="match status" value="1"/>
</dbReference>
<name>A0AAV8TDY6_9ROSI</name>
<comment type="caution">
    <text evidence="2">The sequence shown here is derived from an EMBL/GenBank/DDBJ whole genome shotgun (WGS) entry which is preliminary data.</text>
</comment>
<proteinExistence type="predicted"/>
<dbReference type="EMBL" id="JAIWQS010000005">
    <property type="protein sequence ID" value="KAJ8764514.1"/>
    <property type="molecule type" value="Genomic_DNA"/>
</dbReference>